<accession>A0A9W7UQS7</accession>
<reference evidence="2 3" key="1">
    <citation type="submission" date="2018-08" db="EMBL/GenBank/DDBJ databases">
        <title>Bacillus phenotypic plasticity.</title>
        <authorList>
            <person name="Hurtado E."/>
        </authorList>
    </citation>
    <scope>NUCLEOTIDE SEQUENCE [LARGE SCALE GENOMIC DNA]</scope>
    <source>
        <strain evidence="2 3">111b</strain>
    </source>
</reference>
<keyword evidence="1" id="KW-0175">Coiled coil</keyword>
<proteinExistence type="predicted"/>
<feature type="coiled-coil region" evidence="1">
    <location>
        <begin position="228"/>
        <end position="259"/>
    </location>
</feature>
<gene>
    <name evidence="2" type="ORF">DX932_17660</name>
</gene>
<dbReference type="EMBL" id="QSMZ01000014">
    <property type="protein sequence ID" value="KAA6462801.1"/>
    <property type="molecule type" value="Genomic_DNA"/>
</dbReference>
<evidence type="ECO:0000313" key="3">
    <source>
        <dbReference type="Proteomes" id="UP000323321"/>
    </source>
</evidence>
<protein>
    <submittedName>
        <fullName evidence="2">Uncharacterized protein</fullName>
    </submittedName>
</protein>
<evidence type="ECO:0000313" key="2">
    <source>
        <dbReference type="EMBL" id="KAA6462801.1"/>
    </source>
</evidence>
<comment type="caution">
    <text evidence="2">The sequence shown here is derived from an EMBL/GenBank/DDBJ whole genome shotgun (WGS) entry which is preliminary data.</text>
</comment>
<evidence type="ECO:0000256" key="1">
    <source>
        <dbReference type="SAM" id="Coils"/>
    </source>
</evidence>
<dbReference type="Proteomes" id="UP000323321">
    <property type="component" value="Unassembled WGS sequence"/>
</dbReference>
<name>A0A9W7UQS7_BACCE</name>
<dbReference type="RefSeq" id="WP_150158483.1">
    <property type="nucleotide sequence ID" value="NZ_QSMZ01000014.1"/>
</dbReference>
<sequence length="261" mass="30546">MKVLVTQEFENKLREIKNKSDIMSVMEFVNQLENIKSSKEVKSHYALKKIFNIDDIYVYRINKNLRVFLSFNNEKNGREVLLLVSVSVREMMSNEILHNFFNNHSIEVLNNKLKKIIDLLDQSLFNYSDSCIGASEFKYYRTDANIPVHLYEELVEVINDINDEVANNNVLKTINKKDIITILKLLESNSPIRKLALFNQERHLSELITENYFENLDDSVDYATQRSFEKLEELADNARESAEELIKLLNKLLSDLEDLTV</sequence>
<organism evidence="2 3">
    <name type="scientific">Bacillus cereus</name>
    <dbReference type="NCBI Taxonomy" id="1396"/>
    <lineage>
        <taxon>Bacteria</taxon>
        <taxon>Bacillati</taxon>
        <taxon>Bacillota</taxon>
        <taxon>Bacilli</taxon>
        <taxon>Bacillales</taxon>
        <taxon>Bacillaceae</taxon>
        <taxon>Bacillus</taxon>
        <taxon>Bacillus cereus group</taxon>
    </lineage>
</organism>
<dbReference type="AlphaFoldDB" id="A0A9W7UQS7"/>